<dbReference type="EMBL" id="SOCA01000021">
    <property type="protein sequence ID" value="TDU62483.1"/>
    <property type="molecule type" value="Genomic_DNA"/>
</dbReference>
<comment type="caution">
    <text evidence="2">The sequence shown here is derived from an EMBL/GenBank/DDBJ whole genome shotgun (WGS) entry which is preliminary data.</text>
</comment>
<keyword evidence="3" id="KW-1185">Reference proteome</keyword>
<evidence type="ECO:0000313" key="3">
    <source>
        <dbReference type="Proteomes" id="UP000295662"/>
    </source>
</evidence>
<feature type="region of interest" description="Disordered" evidence="1">
    <location>
        <begin position="304"/>
        <end position="375"/>
    </location>
</feature>
<sequence>MDDTTVFGGDEPQVMDVMGGLDEAAVLTEAETGEMALERAMEEVDVTRLSEEGVADLESGDERRIEAAIREARRPAGEDEGRMPGRISLRAIESREERRGLIEATRMLRDGEAGTLREALGRVFEFGGEMGDEIGDGVGESARGETEQGTNGDRLADGAGIAASAGQGSAEGAYEGGGAATVLLAEERLEGLVRERAARMAGYDYEGADELLAEMVEARMEVKQARRTAETEAAYVTEYEAQEAASRGQVERMYGELMGSEESLFNTLLGAEILLAEQQKDPIFKSADWPENIARRTMEKHGAYLGGGAADPERLSGSDLRMPKAPRTGVRMPGSPVGGGANSMALTASAAMTEFEKLSPEEQRDVLDQLDKKRL</sequence>
<feature type="compositionally biased region" description="Basic and acidic residues" evidence="1">
    <location>
        <begin position="354"/>
        <end position="375"/>
    </location>
</feature>
<reference evidence="2 3" key="1">
    <citation type="submission" date="2019-03" db="EMBL/GenBank/DDBJ databases">
        <title>Genomic Encyclopedia of Archaeal and Bacterial Type Strains, Phase II (KMG-II): from individual species to whole genera.</title>
        <authorList>
            <person name="Goeker M."/>
        </authorList>
    </citation>
    <scope>NUCLEOTIDE SEQUENCE [LARGE SCALE GENOMIC DNA]</scope>
    <source>
        <strain evidence="2 3">ATCC 25309</strain>
    </source>
</reference>
<gene>
    <name evidence="2" type="ORF">EI77_04707</name>
</gene>
<feature type="region of interest" description="Disordered" evidence="1">
    <location>
        <begin position="132"/>
        <end position="158"/>
    </location>
</feature>
<proteinExistence type="predicted"/>
<organism evidence="2 3">
    <name type="scientific">Prosthecobacter fusiformis</name>
    <dbReference type="NCBI Taxonomy" id="48464"/>
    <lineage>
        <taxon>Bacteria</taxon>
        <taxon>Pseudomonadati</taxon>
        <taxon>Verrucomicrobiota</taxon>
        <taxon>Verrucomicrobiia</taxon>
        <taxon>Verrucomicrobiales</taxon>
        <taxon>Verrucomicrobiaceae</taxon>
        <taxon>Prosthecobacter</taxon>
    </lineage>
</organism>
<protein>
    <submittedName>
        <fullName evidence="2">Uncharacterized protein</fullName>
    </submittedName>
</protein>
<evidence type="ECO:0000256" key="1">
    <source>
        <dbReference type="SAM" id="MobiDB-lite"/>
    </source>
</evidence>
<dbReference type="RefSeq" id="WP_133797641.1">
    <property type="nucleotide sequence ID" value="NZ_SOCA01000021.1"/>
</dbReference>
<dbReference type="AlphaFoldDB" id="A0A4R7RID6"/>
<dbReference type="Proteomes" id="UP000295662">
    <property type="component" value="Unassembled WGS sequence"/>
</dbReference>
<evidence type="ECO:0000313" key="2">
    <source>
        <dbReference type="EMBL" id="TDU62483.1"/>
    </source>
</evidence>
<accession>A0A4R7RID6</accession>
<name>A0A4R7RID6_9BACT</name>